<evidence type="ECO:0000313" key="15">
    <source>
        <dbReference type="Proteomes" id="UP000283077"/>
    </source>
</evidence>
<dbReference type="EMBL" id="SACS01000001">
    <property type="protein sequence ID" value="RVU42041.1"/>
    <property type="molecule type" value="Genomic_DNA"/>
</dbReference>
<evidence type="ECO:0000256" key="8">
    <source>
        <dbReference type="PIRNR" id="PIRNR001084"/>
    </source>
</evidence>
<protein>
    <recommendedName>
        <fullName evidence="3 8">Beta-galactosidase</fullName>
        <shortName evidence="8">Beta-gal</shortName>
        <ecNumber evidence="3 8">3.2.1.23</ecNumber>
    </recommendedName>
</protein>
<dbReference type="EC" id="3.2.1.23" evidence="3 8"/>
<dbReference type="OrthoDB" id="9800974at2"/>
<dbReference type="InterPro" id="IPR013529">
    <property type="entry name" value="Glyco_hydro_42_N"/>
</dbReference>
<keyword evidence="4" id="KW-0479">Metal-binding</keyword>
<organism evidence="14 15">
    <name type="scientific">Rheinheimera riviphila</name>
    <dbReference type="NCBI Taxonomy" id="1834037"/>
    <lineage>
        <taxon>Bacteria</taxon>
        <taxon>Pseudomonadati</taxon>
        <taxon>Pseudomonadota</taxon>
        <taxon>Gammaproteobacteria</taxon>
        <taxon>Chromatiales</taxon>
        <taxon>Chromatiaceae</taxon>
        <taxon>Rheinheimera</taxon>
    </lineage>
</organism>
<reference evidence="14 15" key="1">
    <citation type="submission" date="2019-01" db="EMBL/GenBank/DDBJ databases">
        <authorList>
            <person name="Chen W.-M."/>
        </authorList>
    </citation>
    <scope>NUCLEOTIDE SEQUENCE [LARGE SCALE GENOMIC DNA]</scope>
    <source>
        <strain evidence="14 15">KYPC3</strain>
    </source>
</reference>
<dbReference type="RefSeq" id="WP_127697417.1">
    <property type="nucleotide sequence ID" value="NZ_SACS01000001.1"/>
</dbReference>
<dbReference type="Gene3D" id="2.60.40.1180">
    <property type="entry name" value="Golgi alpha-mannosidase II"/>
    <property type="match status" value="1"/>
</dbReference>
<sequence>MLGVCYYPEHWPETMWADDAREMAELGLKYVRIGEFAWSRLESSPGVFHFDWLDRAIETLASAGLKVIMCTPTATPPKWLIDLYPDILPVDIKTGTVRGFGSRRHCDFSSENYRRESMRISEVLAKRYGQHPAICGWQTDNEIACHDTAHSGSHNAKVAFQRWCEARYGDVDTLNSAWGNVFWSMEYQTFGQIELPMLAVTETSPAHQLAYRRFSSDMVVKFHDEMVDIIRAHAPNQFVTHNFIPMHDTQTDNFALSKKLDFVSYDNYPLGRTDLFFADAPTAQFKKYMRTGHPDFSSYAFDQSRGISNRGFWVMEQQPGPVNWARHNPRPEAGMVRLWSWQAFAHGAEAVCYFRWRQVPFAQEQMHAGIKRTDNSRAAAHQEVAQVRDELKLLAPFTEHFNGDLATLPLQAKVAIVMTTENQWVTEIERQGDSFNQHQVEFSWYSALRQLGLAVDFVSPAHDLTPYQLVIAPCMPIVSPAFVERCKATSATLVFGPRSGAKTAELSAVPNLGPGLLQQLIDVKVLSTETIRPDCYAELLLNGDQTSYQSSRWREELAPGAQVAILAKDEYQQPAVVQQGKVVYVGTLSCEGFLIALFRQLATQLGLPVWQLGSDLRTMQRGELQFVFNYGATAQQFVAPANAEFIIGSSTLQPYDVAVLRLS</sequence>
<dbReference type="CDD" id="cd03143">
    <property type="entry name" value="A4_beta-galactosidase_middle_domain"/>
    <property type="match status" value="1"/>
</dbReference>
<dbReference type="Gene3D" id="3.20.20.80">
    <property type="entry name" value="Glycosidases"/>
    <property type="match status" value="1"/>
</dbReference>
<evidence type="ECO:0000256" key="10">
    <source>
        <dbReference type="PIRSR" id="PIRSR001084-2"/>
    </source>
</evidence>
<feature type="domain" description="Glycoside hydrolase family 42 N-terminal" evidence="11">
    <location>
        <begin position="5"/>
        <end position="392"/>
    </location>
</feature>
<dbReference type="GO" id="GO:0004565">
    <property type="term" value="F:beta-galactosidase activity"/>
    <property type="evidence" value="ECO:0007669"/>
    <property type="project" value="UniProtKB-EC"/>
</dbReference>
<feature type="active site" description="Proton donor" evidence="9">
    <location>
        <position position="142"/>
    </location>
</feature>
<dbReference type="InterPro" id="IPR003476">
    <property type="entry name" value="Glyco_hydro_42"/>
</dbReference>
<evidence type="ECO:0000256" key="1">
    <source>
        <dbReference type="ARBA" id="ARBA00001412"/>
    </source>
</evidence>
<keyword evidence="15" id="KW-1185">Reference proteome</keyword>
<feature type="active site" description="Nucleophile" evidence="9">
    <location>
        <position position="316"/>
    </location>
</feature>
<dbReference type="PIRSF" id="PIRSF001084">
    <property type="entry name" value="B-galactosidase"/>
    <property type="match status" value="1"/>
</dbReference>
<dbReference type="GO" id="GO:0046872">
    <property type="term" value="F:metal ion binding"/>
    <property type="evidence" value="ECO:0007669"/>
    <property type="project" value="UniProtKB-KW"/>
</dbReference>
<evidence type="ECO:0000259" key="13">
    <source>
        <dbReference type="Pfam" id="PF08533"/>
    </source>
</evidence>
<evidence type="ECO:0000256" key="5">
    <source>
        <dbReference type="ARBA" id="ARBA00022801"/>
    </source>
</evidence>
<gene>
    <name evidence="14" type="ORF">EOE67_02320</name>
</gene>
<feature type="domain" description="Beta-galactosidase trimerisation" evidence="12">
    <location>
        <begin position="412"/>
        <end position="607"/>
    </location>
</feature>
<keyword evidence="7 8" id="KW-0326">Glycosidase</keyword>
<dbReference type="InterPro" id="IPR029062">
    <property type="entry name" value="Class_I_gatase-like"/>
</dbReference>
<dbReference type="Proteomes" id="UP000283077">
    <property type="component" value="Unassembled WGS sequence"/>
</dbReference>
<dbReference type="Pfam" id="PF02449">
    <property type="entry name" value="Glyco_hydro_42"/>
    <property type="match status" value="1"/>
</dbReference>
<evidence type="ECO:0000256" key="3">
    <source>
        <dbReference type="ARBA" id="ARBA00012756"/>
    </source>
</evidence>
<evidence type="ECO:0000256" key="2">
    <source>
        <dbReference type="ARBA" id="ARBA00005940"/>
    </source>
</evidence>
<dbReference type="GO" id="GO:0009341">
    <property type="term" value="C:beta-galactosidase complex"/>
    <property type="evidence" value="ECO:0007669"/>
    <property type="project" value="InterPro"/>
</dbReference>
<proteinExistence type="inferred from homology"/>
<dbReference type="SUPFAM" id="SSF51011">
    <property type="entry name" value="Glycosyl hydrolase domain"/>
    <property type="match status" value="1"/>
</dbReference>
<evidence type="ECO:0000313" key="14">
    <source>
        <dbReference type="EMBL" id="RVU42041.1"/>
    </source>
</evidence>
<comment type="similarity">
    <text evidence="2 8">Belongs to the glycosyl hydrolase 42 family.</text>
</comment>
<feature type="binding site" evidence="10">
    <location>
        <position position="103"/>
    </location>
    <ligand>
        <name>substrate</name>
    </ligand>
</feature>
<dbReference type="InterPro" id="IPR013738">
    <property type="entry name" value="Beta_galactosidase_Trimer"/>
</dbReference>
<dbReference type="PANTHER" id="PTHR36447">
    <property type="entry name" value="BETA-GALACTOSIDASE GANA"/>
    <property type="match status" value="1"/>
</dbReference>
<keyword evidence="6" id="KW-0862">Zinc</keyword>
<dbReference type="AlphaFoldDB" id="A0A437R5Q5"/>
<dbReference type="InterPro" id="IPR013739">
    <property type="entry name" value="Beta_galactosidase_C"/>
</dbReference>
<evidence type="ECO:0000256" key="6">
    <source>
        <dbReference type="ARBA" id="ARBA00022833"/>
    </source>
</evidence>
<feature type="binding site" evidence="10">
    <location>
        <position position="324"/>
    </location>
    <ligand>
        <name>substrate</name>
    </ligand>
</feature>
<accession>A0A437R5Q5</accession>
<feature type="binding site" evidence="10">
    <location>
        <position position="141"/>
    </location>
    <ligand>
        <name>substrate</name>
    </ligand>
</feature>
<dbReference type="PANTHER" id="PTHR36447:SF2">
    <property type="entry name" value="BETA-GALACTOSIDASE YESZ"/>
    <property type="match status" value="1"/>
</dbReference>
<dbReference type="GO" id="GO:0006012">
    <property type="term" value="P:galactose metabolic process"/>
    <property type="evidence" value="ECO:0007669"/>
    <property type="project" value="InterPro"/>
</dbReference>
<evidence type="ECO:0000259" key="11">
    <source>
        <dbReference type="Pfam" id="PF02449"/>
    </source>
</evidence>
<comment type="caution">
    <text evidence="14">The sequence shown here is derived from an EMBL/GenBank/DDBJ whole genome shotgun (WGS) entry which is preliminary data.</text>
</comment>
<evidence type="ECO:0000259" key="12">
    <source>
        <dbReference type="Pfam" id="PF08532"/>
    </source>
</evidence>
<evidence type="ECO:0000256" key="4">
    <source>
        <dbReference type="ARBA" id="ARBA00022723"/>
    </source>
</evidence>
<evidence type="ECO:0000256" key="7">
    <source>
        <dbReference type="ARBA" id="ARBA00023295"/>
    </source>
</evidence>
<dbReference type="SUPFAM" id="SSF52317">
    <property type="entry name" value="Class I glutamine amidotransferase-like"/>
    <property type="match status" value="1"/>
</dbReference>
<dbReference type="InterPro" id="IPR017853">
    <property type="entry name" value="GH"/>
</dbReference>
<dbReference type="Pfam" id="PF08533">
    <property type="entry name" value="Glyco_hydro_42C"/>
    <property type="match status" value="1"/>
</dbReference>
<dbReference type="Gene3D" id="3.40.50.880">
    <property type="match status" value="1"/>
</dbReference>
<evidence type="ECO:0000256" key="9">
    <source>
        <dbReference type="PIRSR" id="PIRSR001084-1"/>
    </source>
</evidence>
<dbReference type="InterPro" id="IPR013780">
    <property type="entry name" value="Glyco_hydro_b"/>
</dbReference>
<dbReference type="Pfam" id="PF08532">
    <property type="entry name" value="Glyco_hydro_42M"/>
    <property type="match status" value="1"/>
</dbReference>
<name>A0A437R5Q5_9GAMM</name>
<dbReference type="SUPFAM" id="SSF51445">
    <property type="entry name" value="(Trans)glycosidases"/>
    <property type="match status" value="1"/>
</dbReference>
<keyword evidence="5 8" id="KW-0378">Hydrolase</keyword>
<comment type="catalytic activity">
    <reaction evidence="1 8">
        <text>Hydrolysis of terminal non-reducing beta-D-galactose residues in beta-D-galactosides.</text>
        <dbReference type="EC" id="3.2.1.23"/>
    </reaction>
</comment>
<feature type="domain" description="Beta-galactosidase C-terminal" evidence="13">
    <location>
        <begin position="617"/>
        <end position="662"/>
    </location>
</feature>